<dbReference type="PANTHER" id="PTHR43649">
    <property type="entry name" value="ARABINOSE-BINDING PROTEIN-RELATED"/>
    <property type="match status" value="1"/>
</dbReference>
<evidence type="ECO:0000256" key="1">
    <source>
        <dbReference type="ARBA" id="ARBA00004418"/>
    </source>
</evidence>
<comment type="subcellular location">
    <subcellularLocation>
        <location evidence="1">Periplasm</location>
    </subcellularLocation>
</comment>
<evidence type="ECO:0000256" key="2">
    <source>
        <dbReference type="ARBA" id="ARBA00008520"/>
    </source>
</evidence>
<dbReference type="CDD" id="cd14750">
    <property type="entry name" value="PBP2_TMBP"/>
    <property type="match status" value="1"/>
</dbReference>
<organism evidence="6 7">
    <name type="scientific">Salinicola endophyticus</name>
    <dbReference type="NCBI Taxonomy" id="1949083"/>
    <lineage>
        <taxon>Bacteria</taxon>
        <taxon>Pseudomonadati</taxon>
        <taxon>Pseudomonadota</taxon>
        <taxon>Gammaproteobacteria</taxon>
        <taxon>Oceanospirillales</taxon>
        <taxon>Halomonadaceae</taxon>
        <taxon>Salinicola</taxon>
    </lineage>
</organism>
<proteinExistence type="inferred from homology"/>
<evidence type="ECO:0000256" key="4">
    <source>
        <dbReference type="ARBA" id="ARBA00022729"/>
    </source>
</evidence>
<keyword evidence="7" id="KW-1185">Reference proteome</keyword>
<gene>
    <name evidence="6" type="ORF">EVC62_02690</name>
</gene>
<keyword evidence="4 5" id="KW-0732">Signal</keyword>
<dbReference type="InterPro" id="IPR050490">
    <property type="entry name" value="Bact_solute-bd_prot1"/>
</dbReference>
<evidence type="ECO:0000256" key="5">
    <source>
        <dbReference type="SAM" id="SignalP"/>
    </source>
</evidence>
<dbReference type="Pfam" id="PF01547">
    <property type="entry name" value="SBP_bac_1"/>
    <property type="match status" value="1"/>
</dbReference>
<accession>A0ABY8FIV8</accession>
<feature type="chain" id="PRO_5047116429" evidence="5">
    <location>
        <begin position="44"/>
        <end position="440"/>
    </location>
</feature>
<protein>
    <submittedName>
        <fullName evidence="6">ABC transporter substrate-binding protein</fullName>
    </submittedName>
</protein>
<dbReference type="EMBL" id="CP035631">
    <property type="protein sequence ID" value="WFF40496.1"/>
    <property type="molecule type" value="Genomic_DNA"/>
</dbReference>
<dbReference type="Proteomes" id="UP001321526">
    <property type="component" value="Chromosome"/>
</dbReference>
<name>A0ABY8FIV8_9GAMM</name>
<feature type="signal peptide" evidence="5">
    <location>
        <begin position="1"/>
        <end position="43"/>
    </location>
</feature>
<dbReference type="Gene3D" id="3.40.190.10">
    <property type="entry name" value="Periplasmic binding protein-like II"/>
    <property type="match status" value="2"/>
</dbReference>
<evidence type="ECO:0000313" key="7">
    <source>
        <dbReference type="Proteomes" id="UP001321526"/>
    </source>
</evidence>
<evidence type="ECO:0000313" key="6">
    <source>
        <dbReference type="EMBL" id="WFF40496.1"/>
    </source>
</evidence>
<sequence length="440" mass="47370">MSGADTHRSAARRTRPGPPANRWRWRVALGLLALLGSAGGAQAAEIAIACGGGGDGDYCPTAARAWAAQSGNSVKVVTTPNATTEKLALFQQLLNSHSQDVDVMMLDIAWPGLLAPHLLDLGEAVPPDQREAFFPALIEANTVDGRLVALPWYTDAGLLYYRQDLLDKHQRPVPETWQEMTATATSIQQAERAAGDAEMWGFVFQGRAYEGLTCNALEWIAGYGGGRIVDTDGEITLDNPQATAALTEAASWIGNIAPRGVLNYTEEEARGVFQSGNAVFMRNWPYVWSLAQREGSPVRGKIGVAPLPHGPDGDSVSTLGGWNFAVSRYTEAPEAAISLARYMTSAEVQRRHALNNGMNPTRIALYDDPEVVAATPTMSVLRPVLMNAVARPSAVTGEAYARVSNAIFNDVHAVLSGRAQPAAVLADLDQTLTRLKRRQW</sequence>
<keyword evidence="3" id="KW-0813">Transport</keyword>
<reference evidence="6 7" key="1">
    <citation type="submission" date="2019-01" db="EMBL/GenBank/DDBJ databases">
        <title>Genome sequence of Salinicola endophyticus REST5.</title>
        <authorList>
            <person name="Nascimento F.X."/>
        </authorList>
    </citation>
    <scope>NUCLEOTIDE SEQUENCE [LARGE SCALE GENOMIC DNA]</scope>
    <source>
        <strain evidence="6 7">REST5</strain>
    </source>
</reference>
<dbReference type="RefSeq" id="WP_110690405.1">
    <property type="nucleotide sequence ID" value="NZ_CP035631.1"/>
</dbReference>
<dbReference type="SUPFAM" id="SSF53850">
    <property type="entry name" value="Periplasmic binding protein-like II"/>
    <property type="match status" value="1"/>
</dbReference>
<evidence type="ECO:0000256" key="3">
    <source>
        <dbReference type="ARBA" id="ARBA00022448"/>
    </source>
</evidence>
<dbReference type="InterPro" id="IPR006059">
    <property type="entry name" value="SBP"/>
</dbReference>
<dbReference type="PANTHER" id="PTHR43649:SF34">
    <property type="entry name" value="ABC TRANSPORTER PERIPLASMIC-BINDING PROTEIN YCJN-RELATED"/>
    <property type="match status" value="1"/>
</dbReference>
<comment type="similarity">
    <text evidence="2">Belongs to the bacterial solute-binding protein 1 family.</text>
</comment>